<dbReference type="PANTHER" id="PTHR33360">
    <property type="entry name" value="TRANSPOSASE FOR INSERTION SEQUENCE ELEMENT IS200"/>
    <property type="match status" value="1"/>
</dbReference>
<dbReference type="OrthoDB" id="9798161at2"/>
<evidence type="ECO:0000259" key="1">
    <source>
        <dbReference type="SMART" id="SM01321"/>
    </source>
</evidence>
<feature type="domain" description="Transposase IS200-like" evidence="1">
    <location>
        <begin position="11"/>
        <end position="130"/>
    </location>
</feature>
<keyword evidence="5" id="KW-1185">Reference proteome</keyword>
<dbReference type="Proteomes" id="UP000094893">
    <property type="component" value="Unassembled WGS sequence"/>
</dbReference>
<sequence>MESYKSGTHTVWDCKYHLVWTTKYRYQVLAGDVGLRCRELLREMARSKEMVIYAGSINRDHVHLLIGIPPNLSVSKAVQYLKGKSSHRLLTEYAKLRKRYWGQHLWGRGYWVASSGNVTDEVWQEYIKNQTPPDPDDDFHVV</sequence>
<organism evidence="3 4">
    <name type="scientific">Acidithiobacillus thiooxidans</name>
    <name type="common">Thiobacillus thiooxidans</name>
    <dbReference type="NCBI Taxonomy" id="930"/>
    <lineage>
        <taxon>Bacteria</taxon>
        <taxon>Pseudomonadati</taxon>
        <taxon>Pseudomonadota</taxon>
        <taxon>Acidithiobacillia</taxon>
        <taxon>Acidithiobacillales</taxon>
        <taxon>Acidithiobacillaceae</taxon>
        <taxon>Acidithiobacillus</taxon>
    </lineage>
</organism>
<reference evidence="3 4" key="1">
    <citation type="journal article" date="2016" name="Int. J. Mol. Sci.">
        <title>Comparative genomics of the extreme acidophile Acidithiobacillus thiooxidans reveals intraspecific divergence and niche adaptation.</title>
        <authorList>
            <person name="Zhang X."/>
            <person name="Feng X."/>
            <person name="Tao J."/>
            <person name="Ma L."/>
            <person name="Xiao Y."/>
            <person name="Liang Y."/>
            <person name="Liu X."/>
            <person name="Yin H."/>
        </authorList>
    </citation>
    <scope>NUCLEOTIDE SEQUENCE [LARGE SCALE GENOMIC DNA]</scope>
    <source>
        <strain evidence="3 4">A02</strain>
        <strain evidence="2">DXS-W</strain>
    </source>
</reference>
<dbReference type="SMART" id="SM01321">
    <property type="entry name" value="Y1_Tnp"/>
    <property type="match status" value="1"/>
</dbReference>
<dbReference type="Gene3D" id="3.30.70.1290">
    <property type="entry name" value="Transposase IS200-like"/>
    <property type="match status" value="1"/>
</dbReference>
<evidence type="ECO:0000313" key="3">
    <source>
        <dbReference type="EMBL" id="OCX73511.1"/>
    </source>
</evidence>
<dbReference type="RefSeq" id="WP_024893685.1">
    <property type="nucleotide sequence ID" value="NZ_JAAOMO010000052.1"/>
</dbReference>
<dbReference type="Pfam" id="PF01797">
    <property type="entry name" value="Y1_Tnp"/>
    <property type="match status" value="1"/>
</dbReference>
<dbReference type="EMBL" id="LWRY01000152">
    <property type="protein sequence ID" value="OCX70880.1"/>
    <property type="molecule type" value="Genomic_DNA"/>
</dbReference>
<dbReference type="InterPro" id="IPR036515">
    <property type="entry name" value="Transposase_17_sf"/>
</dbReference>
<dbReference type="SUPFAM" id="SSF143422">
    <property type="entry name" value="Transposase IS200-like"/>
    <property type="match status" value="1"/>
</dbReference>
<comment type="caution">
    <text evidence="3">The sequence shown here is derived from an EMBL/GenBank/DDBJ whole genome shotgun (WGS) entry which is preliminary data.</text>
</comment>
<dbReference type="PANTHER" id="PTHR33360:SF2">
    <property type="entry name" value="TRANSPOSASE FOR INSERTION SEQUENCE ELEMENT IS200"/>
    <property type="match status" value="1"/>
</dbReference>
<accession>A0A1C2IBZ3</accession>
<dbReference type="GO" id="GO:0004803">
    <property type="term" value="F:transposase activity"/>
    <property type="evidence" value="ECO:0007669"/>
    <property type="project" value="InterPro"/>
</dbReference>
<evidence type="ECO:0000313" key="2">
    <source>
        <dbReference type="EMBL" id="OCX70880.1"/>
    </source>
</evidence>
<name>A0A1C2IBZ3_ACITH</name>
<proteinExistence type="predicted"/>
<dbReference type="GO" id="GO:0006313">
    <property type="term" value="P:DNA transposition"/>
    <property type="evidence" value="ECO:0007669"/>
    <property type="project" value="InterPro"/>
</dbReference>
<evidence type="ECO:0000313" key="5">
    <source>
        <dbReference type="Proteomes" id="UP000095008"/>
    </source>
</evidence>
<protein>
    <submittedName>
        <fullName evidence="3">Transposase</fullName>
    </submittedName>
</protein>
<dbReference type="AlphaFoldDB" id="A0A1C2IBZ3"/>
<dbReference type="NCBIfam" id="NF033573">
    <property type="entry name" value="transpos_IS200"/>
    <property type="match status" value="1"/>
</dbReference>
<dbReference type="InterPro" id="IPR002686">
    <property type="entry name" value="Transposase_17"/>
</dbReference>
<gene>
    <name evidence="2" type="ORF">A6M23_13055</name>
    <name evidence="3" type="ORF">A6P07_08175</name>
</gene>
<dbReference type="GO" id="GO:0003677">
    <property type="term" value="F:DNA binding"/>
    <property type="evidence" value="ECO:0007669"/>
    <property type="project" value="InterPro"/>
</dbReference>
<dbReference type="EMBL" id="LWSA01000102">
    <property type="protein sequence ID" value="OCX73511.1"/>
    <property type="molecule type" value="Genomic_DNA"/>
</dbReference>
<evidence type="ECO:0000313" key="4">
    <source>
        <dbReference type="Proteomes" id="UP000094893"/>
    </source>
</evidence>
<dbReference type="Proteomes" id="UP000095008">
    <property type="component" value="Unassembled WGS sequence"/>
</dbReference>